<proteinExistence type="predicted"/>
<dbReference type="RefSeq" id="XP_022085446.1">
    <property type="nucleotide sequence ID" value="XM_022229754.1"/>
</dbReference>
<protein>
    <submittedName>
        <fullName evidence="6">Protein RCC2 homolog</fullName>
    </submittedName>
</protein>
<feature type="region of interest" description="Disordered" evidence="3">
    <location>
        <begin position="582"/>
        <end position="633"/>
    </location>
</feature>
<dbReference type="OMA" id="EFTMILD"/>
<dbReference type="PRINTS" id="PR00633">
    <property type="entry name" value="RCCNDNSATION"/>
</dbReference>
<dbReference type="InterPro" id="IPR009091">
    <property type="entry name" value="RCC1/BLIP-II"/>
</dbReference>
<dbReference type="Pfam" id="PF25390">
    <property type="entry name" value="WD40_RLD"/>
    <property type="match status" value="1"/>
</dbReference>
<feature type="region of interest" description="Disordered" evidence="3">
    <location>
        <begin position="466"/>
        <end position="485"/>
    </location>
</feature>
<dbReference type="GO" id="GO:0031267">
    <property type="term" value="F:small GTPase binding"/>
    <property type="evidence" value="ECO:0007669"/>
    <property type="project" value="TreeGrafter"/>
</dbReference>
<dbReference type="InterPro" id="IPR058923">
    <property type="entry name" value="RCC1-like_dom"/>
</dbReference>
<dbReference type="GeneID" id="110976477"/>
<sequence>MPRAKKRFPGETRDAAGQKKKSRGAGADGGVSRAGSDSGMEKIKLKAPPFLGELLFSGGTNWDLVGRSRLPKSSAGKQLIGGRNLWGPHRMAVLSGIKVRSVISGPTACHSIIITEAGKAMSWGRGDKGQLGHGDLNRCEAPKLIEGLKEFTIVNAACGRNHTMCLTEEGVVYAFGDNKLGQLGIGHQNTPIPTPNRLMYSGRPIVKVACGGEFTMILDYKGTLHSFGCPEYSQLGHNTNGQYFVTSNKTSFDCVLTPRRIGGYIEKNRDGIKFLDNIVIKDVACGANHTVALDMQGRVFTWGFGGYGRLGHSEPRDEPIPRFLKTFDPSSNRAAKMINAGTCYSMAKTDHEQLFFWGQTKSTGEATMYPKTVQDLSGWKVRGIGCSNHSIVLIADDSIISWGPSPTFGELCYGENGPRSSCQAKEVKPLENIHIHALTCGLGHTLLIAKNDTVEDRRKLRAMPLFNPTGVPVNESPLEEEEDDEEEEEVQKLEEIKSEVGNGAQDTDTEMKEAKMETVAGQKDETLAKDAVVPNVPEKTGTTEREAEVPEKNGEDEKTAMKDADAEMKEAEMETVAGQKEEALAKDAVAPNAPEETGTTAREAEVAEKNGEDEKTATKDGEGNCPCESEGMETGEIAARRWARISSITSGPGHARLVLSR</sequence>
<dbReference type="SUPFAM" id="SSF50985">
    <property type="entry name" value="RCC1/BLIP-II"/>
    <property type="match status" value="1"/>
</dbReference>
<feature type="repeat" description="RCC1" evidence="2">
    <location>
        <begin position="118"/>
        <end position="169"/>
    </location>
</feature>
<evidence type="ECO:0000256" key="2">
    <source>
        <dbReference type="PROSITE-ProRule" id="PRU00235"/>
    </source>
</evidence>
<keyword evidence="5" id="KW-1185">Reference proteome</keyword>
<feature type="region of interest" description="Disordered" evidence="3">
    <location>
        <begin position="535"/>
        <end position="560"/>
    </location>
</feature>
<organism evidence="5 6">
    <name type="scientific">Acanthaster planci</name>
    <name type="common">Crown-of-thorns starfish</name>
    <dbReference type="NCBI Taxonomy" id="133434"/>
    <lineage>
        <taxon>Eukaryota</taxon>
        <taxon>Metazoa</taxon>
        <taxon>Echinodermata</taxon>
        <taxon>Eleutherozoa</taxon>
        <taxon>Asterozoa</taxon>
        <taxon>Asteroidea</taxon>
        <taxon>Valvatacea</taxon>
        <taxon>Valvatida</taxon>
        <taxon>Acanthasteridae</taxon>
        <taxon>Acanthaster</taxon>
    </lineage>
</organism>
<reference evidence="6" key="1">
    <citation type="submission" date="2025-08" db="UniProtKB">
        <authorList>
            <consortium name="RefSeq"/>
        </authorList>
    </citation>
    <scope>IDENTIFICATION</scope>
</reference>
<dbReference type="OrthoDB" id="297375at2759"/>
<feature type="compositionally biased region" description="Basic and acidic residues" evidence="3">
    <location>
        <begin position="541"/>
        <end position="560"/>
    </location>
</feature>
<dbReference type="InterPro" id="IPR000408">
    <property type="entry name" value="Reg_chr_condens"/>
</dbReference>
<dbReference type="KEGG" id="aplc:110976477"/>
<dbReference type="Gene3D" id="2.130.10.30">
    <property type="entry name" value="Regulator of chromosome condensation 1/beta-lactamase-inhibitor protein II"/>
    <property type="match status" value="2"/>
</dbReference>
<dbReference type="AlphaFoldDB" id="A0A8B7Y0D8"/>
<dbReference type="InterPro" id="IPR028641">
    <property type="entry name" value="RCC2"/>
</dbReference>
<gene>
    <name evidence="6" type="primary">LOC110976477</name>
</gene>
<dbReference type="CTD" id="55920"/>
<feature type="compositionally biased region" description="Basic and acidic residues" evidence="3">
    <location>
        <begin position="602"/>
        <end position="622"/>
    </location>
</feature>
<dbReference type="PROSITE" id="PS00626">
    <property type="entry name" value="RCC1_2"/>
    <property type="match status" value="2"/>
</dbReference>
<dbReference type="Proteomes" id="UP000694845">
    <property type="component" value="Unplaced"/>
</dbReference>
<evidence type="ECO:0000256" key="1">
    <source>
        <dbReference type="ARBA" id="ARBA00022737"/>
    </source>
</evidence>
<keyword evidence="1" id="KW-0677">Repeat</keyword>
<feature type="repeat" description="RCC1" evidence="2">
    <location>
        <begin position="170"/>
        <end position="221"/>
    </location>
</feature>
<feature type="region of interest" description="Disordered" evidence="3">
    <location>
        <begin position="1"/>
        <end position="39"/>
    </location>
</feature>
<dbReference type="PANTHER" id="PTHR46207:SF1">
    <property type="entry name" value="PROTEIN RCC2"/>
    <property type="match status" value="1"/>
</dbReference>
<feature type="repeat" description="RCC1" evidence="2">
    <location>
        <begin position="297"/>
        <end position="351"/>
    </location>
</feature>
<evidence type="ECO:0000256" key="3">
    <source>
        <dbReference type="SAM" id="MobiDB-lite"/>
    </source>
</evidence>
<evidence type="ECO:0000259" key="4">
    <source>
        <dbReference type="Pfam" id="PF25390"/>
    </source>
</evidence>
<accession>A0A8B7Y0D8</accession>
<evidence type="ECO:0000313" key="6">
    <source>
        <dbReference type="RefSeq" id="XP_022085446.1"/>
    </source>
</evidence>
<dbReference type="PANTHER" id="PTHR46207">
    <property type="entry name" value="PROTEIN RCC2"/>
    <property type="match status" value="1"/>
</dbReference>
<feature type="repeat" description="RCC1" evidence="2">
    <location>
        <begin position="222"/>
        <end position="296"/>
    </location>
</feature>
<feature type="domain" description="RCC1-like" evidence="4">
    <location>
        <begin position="88"/>
        <end position="446"/>
    </location>
</feature>
<evidence type="ECO:0000313" key="5">
    <source>
        <dbReference type="Proteomes" id="UP000694845"/>
    </source>
</evidence>
<name>A0A8B7Y0D8_ACAPL</name>
<dbReference type="PROSITE" id="PS50012">
    <property type="entry name" value="RCC1_3"/>
    <property type="match status" value="4"/>
</dbReference>
<feature type="compositionally biased region" description="Basic and acidic residues" evidence="3">
    <location>
        <begin position="8"/>
        <end position="17"/>
    </location>
</feature>
<dbReference type="GO" id="GO:0016020">
    <property type="term" value="C:membrane"/>
    <property type="evidence" value="ECO:0007669"/>
    <property type="project" value="TreeGrafter"/>
</dbReference>